<accession>A0A0A9H9Y9</accession>
<keyword evidence="1" id="KW-0812">Transmembrane</keyword>
<evidence type="ECO:0000313" key="3">
    <source>
        <dbReference type="EMBL" id="JAE29728.1"/>
    </source>
</evidence>
<feature type="transmembrane region" description="Helical" evidence="1">
    <location>
        <begin position="50"/>
        <end position="68"/>
    </location>
</feature>
<evidence type="ECO:0000256" key="1">
    <source>
        <dbReference type="SAM" id="Phobius"/>
    </source>
</evidence>
<reference evidence="3" key="1">
    <citation type="submission" date="2014-09" db="EMBL/GenBank/DDBJ databases">
        <authorList>
            <person name="Magalhaes I.L.F."/>
            <person name="Oliveira U."/>
            <person name="Santos F.R."/>
            <person name="Vidigal T.H.D.A."/>
            <person name="Brescovit A.D."/>
            <person name="Santos A.J."/>
        </authorList>
    </citation>
    <scope>NUCLEOTIDE SEQUENCE</scope>
    <source>
        <tissue evidence="3">Shoot tissue taken approximately 20 cm above the soil surface</tissue>
    </source>
</reference>
<sequence>MEKRCASILLMLSLEALLVVAGISEAAVSGNVDTIRLPSDVKTGDERMWSAHIRSIIFVLVLFFRILLAREVQY</sequence>
<keyword evidence="2" id="KW-0732">Signal</keyword>
<keyword evidence="1" id="KW-0472">Membrane</keyword>
<dbReference type="AlphaFoldDB" id="A0A0A9H9Y9"/>
<evidence type="ECO:0000256" key="2">
    <source>
        <dbReference type="SAM" id="SignalP"/>
    </source>
</evidence>
<name>A0A0A9H9Y9_ARUDO</name>
<protein>
    <submittedName>
        <fullName evidence="3">Uncharacterized protein</fullName>
    </submittedName>
</protein>
<keyword evidence="1" id="KW-1133">Transmembrane helix</keyword>
<reference evidence="3" key="2">
    <citation type="journal article" date="2015" name="Data Brief">
        <title>Shoot transcriptome of the giant reed, Arundo donax.</title>
        <authorList>
            <person name="Barrero R.A."/>
            <person name="Guerrero F.D."/>
            <person name="Moolhuijzen P."/>
            <person name="Goolsby J.A."/>
            <person name="Tidwell J."/>
            <person name="Bellgard S.E."/>
            <person name="Bellgard M.I."/>
        </authorList>
    </citation>
    <scope>NUCLEOTIDE SEQUENCE</scope>
    <source>
        <tissue evidence="3">Shoot tissue taken approximately 20 cm above the soil surface</tissue>
    </source>
</reference>
<feature type="signal peptide" evidence="2">
    <location>
        <begin position="1"/>
        <end position="21"/>
    </location>
</feature>
<feature type="chain" id="PRO_5002046541" evidence="2">
    <location>
        <begin position="22"/>
        <end position="74"/>
    </location>
</feature>
<organism evidence="3">
    <name type="scientific">Arundo donax</name>
    <name type="common">Giant reed</name>
    <name type="synonym">Donax arundinaceus</name>
    <dbReference type="NCBI Taxonomy" id="35708"/>
    <lineage>
        <taxon>Eukaryota</taxon>
        <taxon>Viridiplantae</taxon>
        <taxon>Streptophyta</taxon>
        <taxon>Embryophyta</taxon>
        <taxon>Tracheophyta</taxon>
        <taxon>Spermatophyta</taxon>
        <taxon>Magnoliopsida</taxon>
        <taxon>Liliopsida</taxon>
        <taxon>Poales</taxon>
        <taxon>Poaceae</taxon>
        <taxon>PACMAD clade</taxon>
        <taxon>Arundinoideae</taxon>
        <taxon>Arundineae</taxon>
        <taxon>Arundo</taxon>
    </lineage>
</organism>
<proteinExistence type="predicted"/>
<dbReference type="EMBL" id="GBRH01168168">
    <property type="protein sequence ID" value="JAE29728.1"/>
    <property type="molecule type" value="Transcribed_RNA"/>
</dbReference>